<evidence type="ECO:0000313" key="2">
    <source>
        <dbReference type="Proteomes" id="UP001220961"/>
    </source>
</evidence>
<dbReference type="EMBL" id="CP119908">
    <property type="protein sequence ID" value="WFD18500.1"/>
    <property type="molecule type" value="Genomic_DNA"/>
</dbReference>
<protein>
    <submittedName>
        <fullName evidence="1">Uncharacterized protein</fullName>
    </submittedName>
</protein>
<reference evidence="1" key="1">
    <citation type="submission" date="2023-03" db="EMBL/GenBank/DDBJ databases">
        <title>Mating type loci evolution in Malassezia.</title>
        <authorList>
            <person name="Coelho M.A."/>
        </authorList>
    </citation>
    <scope>NUCLEOTIDE SEQUENCE</scope>
    <source>
        <strain evidence="1">CBS 10434</strain>
    </source>
</reference>
<sequence>MVQKEEPVVHMKEDAAALRVWERQGEEEDGFVVVAVLSNLPLEPLGLAVLRLAPAPADVVLEGAAAEEHENRA</sequence>
<dbReference type="AlphaFoldDB" id="A0AAF0E408"/>
<keyword evidence="2" id="KW-1185">Reference proteome</keyword>
<organism evidence="1 2">
    <name type="scientific">Malassezia caprae</name>
    <dbReference type="NCBI Taxonomy" id="1381934"/>
    <lineage>
        <taxon>Eukaryota</taxon>
        <taxon>Fungi</taxon>
        <taxon>Dikarya</taxon>
        <taxon>Basidiomycota</taxon>
        <taxon>Ustilaginomycotina</taxon>
        <taxon>Malasseziomycetes</taxon>
        <taxon>Malasseziales</taxon>
        <taxon>Malasseziaceae</taxon>
        <taxon>Malassezia</taxon>
    </lineage>
</organism>
<gene>
    <name evidence="1" type="ORF">MCAP1_000704</name>
</gene>
<evidence type="ECO:0000313" key="1">
    <source>
        <dbReference type="EMBL" id="WFD18500.1"/>
    </source>
</evidence>
<name>A0AAF0E408_9BASI</name>
<accession>A0AAF0E408</accession>
<dbReference type="Proteomes" id="UP001220961">
    <property type="component" value="Chromosome 1"/>
</dbReference>
<proteinExistence type="predicted"/>